<sequence length="404" mass="43159">MAGWAMGTVHRSGGRAADARRLGTYAAVVFALQIVILAVWAFRYYGLHDRASPMVGSDFAVFWTAARVAIEHGAAAVFSPRVMQPIEAALRPLADFTPWPYPPTFLLVIIPFGLVPFVAALVMFGVLQIACYIAVMARLVRPLDGQLRIAIAAFPGLIGAALPMQNAFLTVAAAAAALMLLESSPVVAGACIAVLVVKPQFGILFPLALVCGRHWKALISAGVFSAGIVAVSVAAFGVRAWAAFFAFMPEFHRNVVEYGDTFRRGMPSTMSLARAAGLPVGSAYVVHVVVAILAAAAVACVWMRRTRFELRAAAVAAGTLLVQPYYMYYDLLWLVLPIAYLMLDARHVRLRRSEVVVVVLAWVAPAQAFIATITGTGWPVASVILIAVLAMIVRRSGAPARVAA</sequence>
<evidence type="ECO:0000313" key="10">
    <source>
        <dbReference type="Proteomes" id="UP000494301"/>
    </source>
</evidence>
<keyword evidence="2" id="KW-1003">Cell membrane</keyword>
<gene>
    <name evidence="9" type="ORF">BLA3211_05527</name>
</gene>
<evidence type="ECO:0000256" key="8">
    <source>
        <dbReference type="SAM" id="Phobius"/>
    </source>
</evidence>
<proteinExistence type="inferred from homology"/>
<keyword evidence="4 8" id="KW-0812">Transmembrane</keyword>
<reference evidence="9 10" key="1">
    <citation type="submission" date="2020-04" db="EMBL/GenBank/DDBJ databases">
        <authorList>
            <person name="Depoorter E."/>
        </authorList>
    </citation>
    <scope>NUCLEOTIDE SEQUENCE [LARGE SCALE GENOMIC DNA]</scope>
    <source>
        <strain evidence="9 10">BCC0217</strain>
    </source>
</reference>
<dbReference type="GO" id="GO:0016758">
    <property type="term" value="F:hexosyltransferase activity"/>
    <property type="evidence" value="ECO:0007669"/>
    <property type="project" value="InterPro"/>
</dbReference>
<feature type="transmembrane region" description="Helical" evidence="8">
    <location>
        <begin position="284"/>
        <end position="303"/>
    </location>
</feature>
<feature type="transmembrane region" description="Helical" evidence="8">
    <location>
        <begin position="310"/>
        <end position="326"/>
    </location>
</feature>
<evidence type="ECO:0000256" key="2">
    <source>
        <dbReference type="ARBA" id="ARBA00022475"/>
    </source>
</evidence>
<dbReference type="RefSeq" id="WP_236027703.1">
    <property type="nucleotide sequence ID" value="NZ_CABWIL020000022.1"/>
</dbReference>
<evidence type="ECO:0000256" key="7">
    <source>
        <dbReference type="ARBA" id="ARBA00024033"/>
    </source>
</evidence>
<evidence type="ECO:0000256" key="4">
    <source>
        <dbReference type="ARBA" id="ARBA00022692"/>
    </source>
</evidence>
<comment type="subcellular location">
    <subcellularLocation>
        <location evidence="1">Cell membrane</location>
        <topology evidence="1">Multi-pass membrane protein</topology>
    </subcellularLocation>
</comment>
<evidence type="ECO:0000256" key="6">
    <source>
        <dbReference type="ARBA" id="ARBA00023136"/>
    </source>
</evidence>
<dbReference type="Proteomes" id="UP000494301">
    <property type="component" value="Unassembled WGS sequence"/>
</dbReference>
<comment type="similarity">
    <text evidence="7">Belongs to the glycosyltransferase 87 family.</text>
</comment>
<feature type="transmembrane region" description="Helical" evidence="8">
    <location>
        <begin position="186"/>
        <end position="211"/>
    </location>
</feature>
<evidence type="ECO:0000256" key="1">
    <source>
        <dbReference type="ARBA" id="ARBA00004651"/>
    </source>
</evidence>
<accession>A0A6J5JDB2</accession>
<feature type="transmembrane region" description="Helical" evidence="8">
    <location>
        <begin position="147"/>
        <end position="180"/>
    </location>
</feature>
<organism evidence="9 10">
    <name type="scientific">Burkholderia aenigmatica</name>
    <dbReference type="NCBI Taxonomy" id="2015348"/>
    <lineage>
        <taxon>Bacteria</taxon>
        <taxon>Pseudomonadati</taxon>
        <taxon>Pseudomonadota</taxon>
        <taxon>Betaproteobacteria</taxon>
        <taxon>Burkholderiales</taxon>
        <taxon>Burkholderiaceae</taxon>
        <taxon>Burkholderia</taxon>
        <taxon>Burkholderia cepacia complex</taxon>
    </lineage>
</organism>
<protein>
    <submittedName>
        <fullName evidence="9">PF09594 family protein</fullName>
    </submittedName>
</protein>
<keyword evidence="6 8" id="KW-0472">Membrane</keyword>
<keyword evidence="5 8" id="KW-1133">Transmembrane helix</keyword>
<keyword evidence="3" id="KW-0808">Transferase</keyword>
<evidence type="ECO:0000256" key="3">
    <source>
        <dbReference type="ARBA" id="ARBA00022679"/>
    </source>
</evidence>
<dbReference type="InterPro" id="IPR018584">
    <property type="entry name" value="GT87"/>
</dbReference>
<feature type="transmembrane region" description="Helical" evidence="8">
    <location>
        <begin position="22"/>
        <end position="45"/>
    </location>
</feature>
<name>A0A6J5JDB2_9BURK</name>
<feature type="transmembrane region" description="Helical" evidence="8">
    <location>
        <begin position="105"/>
        <end position="135"/>
    </location>
</feature>
<dbReference type="AlphaFoldDB" id="A0A6J5JDB2"/>
<dbReference type="EMBL" id="CABWIL020000022">
    <property type="protein sequence ID" value="CAB3969599.1"/>
    <property type="molecule type" value="Genomic_DNA"/>
</dbReference>
<evidence type="ECO:0000313" key="9">
    <source>
        <dbReference type="EMBL" id="CAB3969599.1"/>
    </source>
</evidence>
<feature type="transmembrane region" description="Helical" evidence="8">
    <location>
        <begin position="377"/>
        <end position="393"/>
    </location>
</feature>
<dbReference type="Pfam" id="PF09594">
    <property type="entry name" value="GT87"/>
    <property type="match status" value="1"/>
</dbReference>
<feature type="transmembrane region" description="Helical" evidence="8">
    <location>
        <begin position="223"/>
        <end position="248"/>
    </location>
</feature>
<dbReference type="GO" id="GO:0005886">
    <property type="term" value="C:plasma membrane"/>
    <property type="evidence" value="ECO:0007669"/>
    <property type="project" value="UniProtKB-SubCell"/>
</dbReference>
<evidence type="ECO:0000256" key="5">
    <source>
        <dbReference type="ARBA" id="ARBA00022989"/>
    </source>
</evidence>